<evidence type="ECO:0000256" key="1">
    <source>
        <dbReference type="SAM" id="MobiDB-lite"/>
    </source>
</evidence>
<dbReference type="EMBL" id="JACHNH010000001">
    <property type="protein sequence ID" value="MBB4762806.1"/>
    <property type="molecule type" value="Genomic_DNA"/>
</dbReference>
<dbReference type="RefSeq" id="WP_184994183.1">
    <property type="nucleotide sequence ID" value="NZ_BOMK01000006.1"/>
</dbReference>
<reference evidence="2 3" key="1">
    <citation type="submission" date="2020-08" db="EMBL/GenBank/DDBJ databases">
        <title>Sequencing the genomes of 1000 actinobacteria strains.</title>
        <authorList>
            <person name="Klenk H.-P."/>
        </authorList>
    </citation>
    <scope>NUCLEOTIDE SEQUENCE [LARGE SCALE GENOMIC DNA]</scope>
    <source>
        <strain evidence="2 3">DSM 43149</strain>
    </source>
</reference>
<proteinExistence type="predicted"/>
<gene>
    <name evidence="2" type="ORF">BJ971_003362</name>
</gene>
<keyword evidence="3" id="KW-1185">Reference proteome</keyword>
<feature type="region of interest" description="Disordered" evidence="1">
    <location>
        <begin position="129"/>
        <end position="164"/>
    </location>
</feature>
<name>A0A7W7HY15_9ACTN</name>
<accession>A0A7W7HY15</accession>
<dbReference type="AlphaFoldDB" id="A0A7W7HY15"/>
<protein>
    <submittedName>
        <fullName evidence="2">Uncharacterized protein</fullName>
    </submittedName>
</protein>
<sequence length="164" mass="17986">MEDLAAWLARLTFADLTQDEVTARIIDAVAAWGDAQGWRVYRRAPSVVTLPPPMDRQHSVLDVALARPGAPPVVVEVDHTDRRRTIDKLLAEAGAGRVAVWVRWGPGRLAEPPAPIRMIPLPVTRHQGRYARRTEPERPAPAHSPQAAAAGEVIELPLPDQDVT</sequence>
<feature type="compositionally biased region" description="Low complexity" evidence="1">
    <location>
        <begin position="141"/>
        <end position="150"/>
    </location>
</feature>
<evidence type="ECO:0000313" key="3">
    <source>
        <dbReference type="Proteomes" id="UP000578112"/>
    </source>
</evidence>
<dbReference type="Proteomes" id="UP000578112">
    <property type="component" value="Unassembled WGS sequence"/>
</dbReference>
<evidence type="ECO:0000313" key="2">
    <source>
        <dbReference type="EMBL" id="MBB4762806.1"/>
    </source>
</evidence>
<comment type="caution">
    <text evidence="2">The sequence shown here is derived from an EMBL/GenBank/DDBJ whole genome shotgun (WGS) entry which is preliminary data.</text>
</comment>
<organism evidence="2 3">
    <name type="scientific">Actinoplanes digitatis</name>
    <dbReference type="NCBI Taxonomy" id="1868"/>
    <lineage>
        <taxon>Bacteria</taxon>
        <taxon>Bacillati</taxon>
        <taxon>Actinomycetota</taxon>
        <taxon>Actinomycetes</taxon>
        <taxon>Micromonosporales</taxon>
        <taxon>Micromonosporaceae</taxon>
        <taxon>Actinoplanes</taxon>
    </lineage>
</organism>